<dbReference type="EMBL" id="FNOM01000003">
    <property type="protein sequence ID" value="SDW66067.1"/>
    <property type="molecule type" value="Genomic_DNA"/>
</dbReference>
<dbReference type="Proteomes" id="UP000198539">
    <property type="component" value="Unassembled WGS sequence"/>
</dbReference>
<keyword evidence="3" id="KW-1185">Reference proteome</keyword>
<gene>
    <name evidence="2" type="ORF">SAMN04488238_10325</name>
</gene>
<dbReference type="AlphaFoldDB" id="A0A1H2VCK5"/>
<dbReference type="OrthoDB" id="367683at2"/>
<sequence>MKILVTGAAGKVGQHLLPALTTAMIPAGGRIVALCHNRTMSETDHLSVVRGSIADPEAVAAAMDGVTHVLHLAAVKESPTLAIDVSIKGMFVLLEAFRANPAARRFVLLGGDCSVGHIFQAYDAPITEVAPRRAYPGCYALTKVIEEVMLEQYGHQYGIDGCILRSPWIMEKDDLRYAMSFGEDQFGGPDWADLMTPDRLAAARTGQHVPLLRDVTGAPLRRNFIHVDDVVAALVTALDHPDAARETFNIAMTEPVDYGRLAVLVNERTGAPPVDIETPFHSNWLDCTKAAHLLGWRPRVDLETLVDRAWSYRRAAGEARTTWYPG</sequence>
<dbReference type="InterPro" id="IPR050177">
    <property type="entry name" value="Lipid_A_modif_metabolic_enz"/>
</dbReference>
<proteinExistence type="predicted"/>
<protein>
    <submittedName>
        <fullName evidence="2">Nucleoside-diphosphate-sugar epimerase</fullName>
    </submittedName>
</protein>
<dbReference type="InterPro" id="IPR036291">
    <property type="entry name" value="NAD(P)-bd_dom_sf"/>
</dbReference>
<dbReference type="RefSeq" id="WP_092886368.1">
    <property type="nucleotide sequence ID" value="NZ_CP061498.1"/>
</dbReference>
<dbReference type="PANTHER" id="PTHR43245">
    <property type="entry name" value="BIFUNCTIONAL POLYMYXIN RESISTANCE PROTEIN ARNA"/>
    <property type="match status" value="1"/>
</dbReference>
<dbReference type="SUPFAM" id="SSF51735">
    <property type="entry name" value="NAD(P)-binding Rossmann-fold domains"/>
    <property type="match status" value="1"/>
</dbReference>
<accession>A0A1H2VCK5</accession>
<dbReference type="InterPro" id="IPR001509">
    <property type="entry name" value="Epimerase_deHydtase"/>
</dbReference>
<name>A0A1H2VCK5_9RHOB</name>
<dbReference type="PANTHER" id="PTHR43245:SF55">
    <property type="entry name" value="NAD(P)-BINDING DOMAIN-CONTAINING PROTEIN"/>
    <property type="match status" value="1"/>
</dbReference>
<dbReference type="Pfam" id="PF01370">
    <property type="entry name" value="Epimerase"/>
    <property type="match status" value="1"/>
</dbReference>
<reference evidence="2 3" key="1">
    <citation type="submission" date="2016-10" db="EMBL/GenBank/DDBJ databases">
        <authorList>
            <person name="de Groot N.N."/>
        </authorList>
    </citation>
    <scope>NUCLEOTIDE SEQUENCE [LARGE SCALE GENOMIC DNA]</scope>
    <source>
        <strain evidence="2 3">CGMCC 1.8894</strain>
    </source>
</reference>
<dbReference type="Gene3D" id="3.40.50.720">
    <property type="entry name" value="NAD(P)-binding Rossmann-like Domain"/>
    <property type="match status" value="1"/>
</dbReference>
<dbReference type="STRING" id="564137.SAMN04488238_10325"/>
<evidence type="ECO:0000313" key="3">
    <source>
        <dbReference type="Proteomes" id="UP000198539"/>
    </source>
</evidence>
<organism evidence="2 3">
    <name type="scientific">Roseicitreum antarcticum</name>
    <dbReference type="NCBI Taxonomy" id="564137"/>
    <lineage>
        <taxon>Bacteria</taxon>
        <taxon>Pseudomonadati</taxon>
        <taxon>Pseudomonadota</taxon>
        <taxon>Alphaproteobacteria</taxon>
        <taxon>Rhodobacterales</taxon>
        <taxon>Paracoccaceae</taxon>
        <taxon>Roseicitreum</taxon>
    </lineage>
</organism>
<evidence type="ECO:0000259" key="1">
    <source>
        <dbReference type="Pfam" id="PF01370"/>
    </source>
</evidence>
<feature type="domain" description="NAD-dependent epimerase/dehydratase" evidence="1">
    <location>
        <begin position="3"/>
        <end position="251"/>
    </location>
</feature>
<evidence type="ECO:0000313" key="2">
    <source>
        <dbReference type="EMBL" id="SDW66067.1"/>
    </source>
</evidence>